<sequence length="194" mass="22131">MAGFCHDDPYFPNEGNIGRLEAESDDEHQIPLDDHQAEGFSDRSDSKPEVNNLPLVGQPPNNNPRPAFPDPTPLWANHLNRWSEEQGQPLPYFGDRSFHNVSNGGSADRALPVIIRRIARNVEQGRAAIDQVMEIEANSGVNTVRIRCLEEDMERTRRTNEPYSNIWLPLKLKSWNSELAKVLMSNTFKRWTVK</sequence>
<dbReference type="EMBL" id="OX465086">
    <property type="protein sequence ID" value="CAI9260222.1"/>
    <property type="molecule type" value="Genomic_DNA"/>
</dbReference>
<evidence type="ECO:0000313" key="3">
    <source>
        <dbReference type="Proteomes" id="UP001177003"/>
    </source>
</evidence>
<feature type="compositionally biased region" description="Basic and acidic residues" evidence="1">
    <location>
        <begin position="27"/>
        <end position="48"/>
    </location>
</feature>
<organism evidence="2 3">
    <name type="scientific">Lactuca saligna</name>
    <name type="common">Willowleaf lettuce</name>
    <dbReference type="NCBI Taxonomy" id="75948"/>
    <lineage>
        <taxon>Eukaryota</taxon>
        <taxon>Viridiplantae</taxon>
        <taxon>Streptophyta</taxon>
        <taxon>Embryophyta</taxon>
        <taxon>Tracheophyta</taxon>
        <taxon>Spermatophyta</taxon>
        <taxon>Magnoliopsida</taxon>
        <taxon>eudicotyledons</taxon>
        <taxon>Gunneridae</taxon>
        <taxon>Pentapetalae</taxon>
        <taxon>asterids</taxon>
        <taxon>campanulids</taxon>
        <taxon>Asterales</taxon>
        <taxon>Asteraceae</taxon>
        <taxon>Cichorioideae</taxon>
        <taxon>Cichorieae</taxon>
        <taxon>Lactucinae</taxon>
        <taxon>Lactuca</taxon>
    </lineage>
</organism>
<protein>
    <submittedName>
        <fullName evidence="2">Uncharacterized protein</fullName>
    </submittedName>
</protein>
<dbReference type="Proteomes" id="UP001177003">
    <property type="component" value="Chromosome 0"/>
</dbReference>
<name>A0AA35Y4C8_LACSI</name>
<keyword evidence="3" id="KW-1185">Reference proteome</keyword>
<accession>A0AA35Y4C8</accession>
<evidence type="ECO:0000313" key="2">
    <source>
        <dbReference type="EMBL" id="CAI9260222.1"/>
    </source>
</evidence>
<proteinExistence type="predicted"/>
<feature type="region of interest" description="Disordered" evidence="1">
    <location>
        <begin position="1"/>
        <end position="68"/>
    </location>
</feature>
<reference evidence="2" key="1">
    <citation type="submission" date="2023-04" db="EMBL/GenBank/DDBJ databases">
        <authorList>
            <person name="Vijverberg K."/>
            <person name="Xiong W."/>
            <person name="Schranz E."/>
        </authorList>
    </citation>
    <scope>NUCLEOTIDE SEQUENCE</scope>
</reference>
<evidence type="ECO:0000256" key="1">
    <source>
        <dbReference type="SAM" id="MobiDB-lite"/>
    </source>
</evidence>
<gene>
    <name evidence="2" type="ORF">LSALG_LOCUS1065</name>
</gene>
<dbReference type="AlphaFoldDB" id="A0AA35Y4C8"/>